<evidence type="ECO:0000313" key="12">
    <source>
        <dbReference type="EMBL" id="AEM37953.1"/>
    </source>
</evidence>
<evidence type="ECO:0000256" key="7">
    <source>
        <dbReference type="ARBA" id="ARBA00023002"/>
    </source>
</evidence>
<comment type="subcellular location">
    <subcellularLocation>
        <location evidence="2">Cell envelope</location>
    </subcellularLocation>
</comment>
<dbReference type="GO" id="GO:0009061">
    <property type="term" value="P:anaerobic respiration"/>
    <property type="evidence" value="ECO:0007669"/>
    <property type="project" value="TreeGrafter"/>
</dbReference>
<dbReference type="Proteomes" id="UP000001037">
    <property type="component" value="Chromosome"/>
</dbReference>
<dbReference type="Pfam" id="PF14720">
    <property type="entry name" value="NiFe_hyd_SSU_C"/>
    <property type="match status" value="1"/>
</dbReference>
<dbReference type="GeneID" id="11139707"/>
<evidence type="ECO:0000256" key="3">
    <source>
        <dbReference type="ARBA" id="ARBA00006605"/>
    </source>
</evidence>
<organism evidence="12 13">
    <name type="scientific">Pyrolobus fumarii (strain DSM 11204 / 1A)</name>
    <dbReference type="NCBI Taxonomy" id="694429"/>
    <lineage>
        <taxon>Archaea</taxon>
        <taxon>Thermoproteota</taxon>
        <taxon>Thermoprotei</taxon>
        <taxon>Desulfurococcales</taxon>
        <taxon>Pyrodictiaceae</taxon>
        <taxon>Pyrolobus</taxon>
    </lineage>
</organism>
<reference evidence="12 13" key="1">
    <citation type="journal article" date="2011" name="Stand. Genomic Sci.">
        <title>Complete genome sequence of the hyperthermophilic chemolithoautotroph Pyrolobus fumarii type strain (1A).</title>
        <authorList>
            <person name="Anderson I."/>
            <person name="Goker M."/>
            <person name="Nolan M."/>
            <person name="Lucas S."/>
            <person name="Hammon N."/>
            <person name="Deshpande S."/>
            <person name="Cheng J.F."/>
            <person name="Tapia R."/>
            <person name="Han C."/>
            <person name="Goodwin L."/>
            <person name="Pitluck S."/>
            <person name="Huntemann M."/>
            <person name="Liolios K."/>
            <person name="Ivanova N."/>
            <person name="Pagani I."/>
            <person name="Mavromatis K."/>
            <person name="Ovchinikova G."/>
            <person name="Pati A."/>
            <person name="Chen A."/>
            <person name="Palaniappan K."/>
            <person name="Land M."/>
            <person name="Hauser L."/>
            <person name="Brambilla E.M."/>
            <person name="Huber H."/>
            <person name="Yasawong M."/>
            <person name="Rohde M."/>
            <person name="Spring S."/>
            <person name="Abt B."/>
            <person name="Sikorski J."/>
            <person name="Wirth R."/>
            <person name="Detter J.C."/>
            <person name="Woyke T."/>
            <person name="Bristow J."/>
            <person name="Eisen J.A."/>
            <person name="Markowitz V."/>
            <person name="Hugenholtz P."/>
            <person name="Kyrpides N.C."/>
            <person name="Klenk H.P."/>
            <person name="Lapidus A."/>
        </authorList>
    </citation>
    <scope>NUCLEOTIDE SEQUENCE [LARGE SCALE GENOMIC DNA]</scope>
    <source>
        <strain evidence="13">DSM 11204 / 1A</strain>
    </source>
</reference>
<dbReference type="RefSeq" id="WP_014025630.1">
    <property type="nucleotide sequence ID" value="NC_015931.1"/>
</dbReference>
<evidence type="ECO:0000313" key="13">
    <source>
        <dbReference type="Proteomes" id="UP000001037"/>
    </source>
</evidence>
<keyword evidence="8" id="KW-0408">Iron</keyword>
<dbReference type="GO" id="GO:0009055">
    <property type="term" value="F:electron transfer activity"/>
    <property type="evidence" value="ECO:0007669"/>
    <property type="project" value="TreeGrafter"/>
</dbReference>
<keyword evidence="9" id="KW-0411">Iron-sulfur</keyword>
<comment type="similarity">
    <text evidence="3">Belongs to the [NiFe]/[NiFeSe] hydrogenase small subunit family.</text>
</comment>
<keyword evidence="4" id="KW-0004">4Fe-4S</keyword>
<feature type="domain" description="NADH:ubiquinone oxidoreductase-like 20kDa subunit" evidence="10">
    <location>
        <begin position="148"/>
        <end position="352"/>
    </location>
</feature>
<dbReference type="EMBL" id="CP002838">
    <property type="protein sequence ID" value="AEM37953.1"/>
    <property type="molecule type" value="Genomic_DNA"/>
</dbReference>
<keyword evidence="13" id="KW-1185">Reference proteome</keyword>
<keyword evidence="5" id="KW-0479">Metal-binding</keyword>
<evidence type="ECO:0000256" key="6">
    <source>
        <dbReference type="ARBA" id="ARBA00022729"/>
    </source>
</evidence>
<dbReference type="InterPro" id="IPR006311">
    <property type="entry name" value="TAT_signal"/>
</dbReference>
<dbReference type="GO" id="GO:0051538">
    <property type="term" value="F:3 iron, 4 sulfur cluster binding"/>
    <property type="evidence" value="ECO:0007669"/>
    <property type="project" value="UniProtKB-KW"/>
</dbReference>
<evidence type="ECO:0000256" key="5">
    <source>
        <dbReference type="ARBA" id="ARBA00022723"/>
    </source>
</evidence>
<dbReference type="PANTHER" id="PTHR30013:SF5">
    <property type="entry name" value="HYDROGENASE SMALL SUBUNIT"/>
    <property type="match status" value="1"/>
</dbReference>
<dbReference type="eggNOG" id="arCOG02474">
    <property type="taxonomic scope" value="Archaea"/>
</dbReference>
<dbReference type="GO" id="GO:0009375">
    <property type="term" value="C:ferredoxin hydrogenase complex"/>
    <property type="evidence" value="ECO:0007669"/>
    <property type="project" value="InterPro"/>
</dbReference>
<dbReference type="PANTHER" id="PTHR30013">
    <property type="entry name" value="NIFE / NIFESE HYDROGENASE SMALL SUBUNIT FAMILY MEMBER"/>
    <property type="match status" value="1"/>
</dbReference>
<evidence type="ECO:0000256" key="2">
    <source>
        <dbReference type="ARBA" id="ARBA00004196"/>
    </source>
</evidence>
<dbReference type="STRING" id="694429.Pyrfu_0081"/>
<dbReference type="SUPFAM" id="SSF56770">
    <property type="entry name" value="HydA/Nqo6-like"/>
    <property type="match status" value="2"/>
</dbReference>
<dbReference type="InterPro" id="IPR037024">
    <property type="entry name" value="NiFe_Hase_small_N_sf"/>
</dbReference>
<proteinExistence type="inferred from homology"/>
<protein>
    <submittedName>
        <fullName evidence="12">NiFe hydrogenase</fullName>
    </submittedName>
</protein>
<dbReference type="GO" id="GO:0044569">
    <property type="term" value="C:[Ni-Fe] hydrogenase complex"/>
    <property type="evidence" value="ECO:0007669"/>
    <property type="project" value="TreeGrafter"/>
</dbReference>
<dbReference type="Pfam" id="PF01058">
    <property type="entry name" value="Oxidored_q6"/>
    <property type="match status" value="1"/>
</dbReference>
<evidence type="ECO:0000259" key="10">
    <source>
        <dbReference type="Pfam" id="PF01058"/>
    </source>
</evidence>
<dbReference type="Gene3D" id="3.40.50.700">
    <property type="entry name" value="NADH:ubiquinone oxidoreductase-like, 20kDa subunit"/>
    <property type="match status" value="3"/>
</dbReference>
<evidence type="ECO:0000256" key="8">
    <source>
        <dbReference type="ARBA" id="ARBA00023004"/>
    </source>
</evidence>
<keyword evidence="7" id="KW-0560">Oxidoreductase</keyword>
<dbReference type="AlphaFoldDB" id="G0EE37"/>
<dbReference type="InParanoid" id="G0EE37"/>
<dbReference type="KEGG" id="pfm:Pyrfu_0081"/>
<comment type="cofactor">
    <cofactor evidence="1">
        <name>[4Fe-4S] cluster</name>
        <dbReference type="ChEBI" id="CHEBI:49883"/>
    </cofactor>
</comment>
<dbReference type="InterPro" id="IPR037148">
    <property type="entry name" value="NiFe-Hase_small_C_sf"/>
</dbReference>
<dbReference type="InterPro" id="IPR006137">
    <property type="entry name" value="NADH_UbQ_OxRdtase-like_20kDa"/>
</dbReference>
<dbReference type="GO" id="GO:0008901">
    <property type="term" value="F:ferredoxin hydrogenase activity"/>
    <property type="evidence" value="ECO:0007669"/>
    <property type="project" value="InterPro"/>
</dbReference>
<evidence type="ECO:0000256" key="4">
    <source>
        <dbReference type="ARBA" id="ARBA00022485"/>
    </source>
</evidence>
<sequence length="501" mass="53604">MKVTRRDFLKLVGTSALLASLDWSSLVKKAFAEVQSGSISLVWFEAQDCAGDTTALIQATDPDVLQVLGGTTHITSPGSVILPYHETVMPEWGPSAIAHLLLALGGVYDPYVLILEGSIAPDEALTGIRGSDLFCYVGDVETVHQALEALVAVVEGKMPADKVLPVIDVVKAISPRKAEMLLERAKEKVDEIERATKECLRGLKGEDPISCARWFACLMKKAVAVVALGNCAAYGGVRANSVATSFGGANKDLLEKYKATGYTPYEQWSKEGWSYSPTGSLGFFPDPIRGYTGFAKLLYSKGGWYREVAEPYVRFIEGKCVPQKPGQPDCKPAIAVPGCPANGNAQLRTLANVILWARGVLPLPELDEYWRPKFIFGQTVHEQCPRAAWYAAGVMRKEPGEPTGACLFSVGCKGPVANCPYNKVGWVNGVGGPTRTGAVCIGCTMPGFMDAYEPFYKPLPAPVSPNTNSLVAMVAGAAVVGAAAAYGMKKLVEKESKAKGK</sequence>
<dbReference type="PROSITE" id="PS51318">
    <property type="entry name" value="TAT"/>
    <property type="match status" value="1"/>
</dbReference>
<name>G0EE37_PYRF1</name>
<dbReference type="GO" id="GO:0046872">
    <property type="term" value="F:metal ion binding"/>
    <property type="evidence" value="ECO:0007669"/>
    <property type="project" value="UniProtKB-KW"/>
</dbReference>
<gene>
    <name evidence="12" type="ordered locus">Pyrfu_0081</name>
</gene>
<dbReference type="GO" id="GO:0016020">
    <property type="term" value="C:membrane"/>
    <property type="evidence" value="ECO:0007669"/>
    <property type="project" value="TreeGrafter"/>
</dbReference>
<accession>G0EE37</accession>
<evidence type="ECO:0000256" key="1">
    <source>
        <dbReference type="ARBA" id="ARBA00001966"/>
    </source>
</evidence>
<feature type="domain" description="Cytochrome-c3 hydrogenase C-terminal" evidence="11">
    <location>
        <begin position="376"/>
        <end position="456"/>
    </location>
</feature>
<dbReference type="InterPro" id="IPR001821">
    <property type="entry name" value="NiFe_hydrogenase_ssu"/>
</dbReference>
<dbReference type="InterPro" id="IPR027394">
    <property type="entry name" value="Cytochrome-c3_hydrogenase_C"/>
</dbReference>
<keyword evidence="6" id="KW-0732">Signal</keyword>
<dbReference type="Gene3D" id="4.10.480.10">
    <property type="entry name" value="Cytochrome-c3 hydrogenase, C-terminal domain"/>
    <property type="match status" value="1"/>
</dbReference>
<evidence type="ECO:0000259" key="11">
    <source>
        <dbReference type="Pfam" id="PF14720"/>
    </source>
</evidence>
<dbReference type="HOGENOM" id="CLU_046107_1_2_2"/>
<evidence type="ECO:0000256" key="9">
    <source>
        <dbReference type="ARBA" id="ARBA00023014"/>
    </source>
</evidence>
<dbReference type="GO" id="GO:0051539">
    <property type="term" value="F:4 iron, 4 sulfur cluster binding"/>
    <property type="evidence" value="ECO:0007669"/>
    <property type="project" value="UniProtKB-KW"/>
</dbReference>
<dbReference type="OrthoDB" id="37913at2157"/>